<reference evidence="1" key="1">
    <citation type="submission" date="2022-02" db="EMBL/GenBank/DDBJ databases">
        <title>Plant Genome Project.</title>
        <authorList>
            <person name="Zhang R.-G."/>
        </authorList>
    </citation>
    <scope>NUCLEOTIDE SEQUENCE</scope>
    <source>
        <strain evidence="1">AT1</strain>
    </source>
</reference>
<keyword evidence="2" id="KW-1185">Reference proteome</keyword>
<accession>A0ACC0MLV6</accession>
<protein>
    <submittedName>
        <fullName evidence="1">Uncharacterized protein</fullName>
    </submittedName>
</protein>
<proteinExistence type="predicted"/>
<comment type="caution">
    <text evidence="1">The sequence shown here is derived from an EMBL/GenBank/DDBJ whole genome shotgun (WGS) entry which is preliminary data.</text>
</comment>
<evidence type="ECO:0000313" key="2">
    <source>
        <dbReference type="Proteomes" id="UP001062846"/>
    </source>
</evidence>
<sequence>MARLWFSSPLPVRLSGRIWVVLRFRGSGTEYPISAPNAIPRVQYRTGPNTGPYRSVPAVSVNTGNSGHFFAMLGHFVITSKLSPKTVFFLQFGVSTVSNKP</sequence>
<evidence type="ECO:0000313" key="1">
    <source>
        <dbReference type="EMBL" id="KAI8541609.1"/>
    </source>
</evidence>
<dbReference type="Proteomes" id="UP001062846">
    <property type="component" value="Chromosome 8"/>
</dbReference>
<name>A0ACC0MLV6_RHOML</name>
<gene>
    <name evidence="1" type="ORF">RHMOL_Rhmol08G0075300</name>
</gene>
<dbReference type="EMBL" id="CM046395">
    <property type="protein sequence ID" value="KAI8541609.1"/>
    <property type="molecule type" value="Genomic_DNA"/>
</dbReference>
<organism evidence="1 2">
    <name type="scientific">Rhododendron molle</name>
    <name type="common">Chinese azalea</name>
    <name type="synonym">Azalea mollis</name>
    <dbReference type="NCBI Taxonomy" id="49168"/>
    <lineage>
        <taxon>Eukaryota</taxon>
        <taxon>Viridiplantae</taxon>
        <taxon>Streptophyta</taxon>
        <taxon>Embryophyta</taxon>
        <taxon>Tracheophyta</taxon>
        <taxon>Spermatophyta</taxon>
        <taxon>Magnoliopsida</taxon>
        <taxon>eudicotyledons</taxon>
        <taxon>Gunneridae</taxon>
        <taxon>Pentapetalae</taxon>
        <taxon>asterids</taxon>
        <taxon>Ericales</taxon>
        <taxon>Ericaceae</taxon>
        <taxon>Ericoideae</taxon>
        <taxon>Rhodoreae</taxon>
        <taxon>Rhododendron</taxon>
    </lineage>
</organism>